<evidence type="ECO:0000313" key="1">
    <source>
        <dbReference type="EMBL" id="KAE9034524.1"/>
    </source>
</evidence>
<dbReference type="EMBL" id="QXFT01000470">
    <property type="protein sequence ID" value="KAE9343053.1"/>
    <property type="molecule type" value="Genomic_DNA"/>
</dbReference>
<protein>
    <submittedName>
        <fullName evidence="3">Uncharacterized protein</fullName>
    </submittedName>
</protein>
<reference evidence="3 5" key="1">
    <citation type="submission" date="2018-08" db="EMBL/GenBank/DDBJ databases">
        <title>Genomic investigation of the strawberry pathogen Phytophthora fragariae indicates pathogenicity is determined by transcriptional variation in three key races.</title>
        <authorList>
            <person name="Adams T.M."/>
            <person name="Armitage A.D."/>
            <person name="Sobczyk M.K."/>
            <person name="Bates H.J."/>
            <person name="Dunwell J.M."/>
            <person name="Nellist C.F."/>
            <person name="Harrison R.J."/>
        </authorList>
    </citation>
    <scope>NUCLEOTIDE SEQUENCE [LARGE SCALE GENOMIC DNA]</scope>
    <source>
        <strain evidence="2 4">SCRP249</strain>
        <strain evidence="1 6">SCRP324</strain>
        <strain evidence="3 5">SCRP333</strain>
    </source>
</reference>
<dbReference type="EMBL" id="QXFV01000376">
    <property type="protein sequence ID" value="KAE9039439.1"/>
    <property type="molecule type" value="Genomic_DNA"/>
</dbReference>
<dbReference type="Proteomes" id="UP000435112">
    <property type="component" value="Unassembled WGS sequence"/>
</dbReference>
<proteinExistence type="predicted"/>
<gene>
    <name evidence="2" type="ORF">PR001_g7501</name>
    <name evidence="1" type="ORF">PR002_g8083</name>
    <name evidence="3" type="ORF">PR003_g9167</name>
</gene>
<dbReference type="AlphaFoldDB" id="A0A6A4FT36"/>
<evidence type="ECO:0000313" key="6">
    <source>
        <dbReference type="Proteomes" id="UP000435112"/>
    </source>
</evidence>
<organism evidence="3 5">
    <name type="scientific">Phytophthora rubi</name>
    <dbReference type="NCBI Taxonomy" id="129364"/>
    <lineage>
        <taxon>Eukaryota</taxon>
        <taxon>Sar</taxon>
        <taxon>Stramenopiles</taxon>
        <taxon>Oomycota</taxon>
        <taxon>Peronosporomycetes</taxon>
        <taxon>Peronosporales</taxon>
        <taxon>Peronosporaceae</taxon>
        <taxon>Phytophthora</taxon>
    </lineage>
</organism>
<dbReference type="EMBL" id="QXFU01000400">
    <property type="protein sequence ID" value="KAE9034524.1"/>
    <property type="molecule type" value="Genomic_DNA"/>
</dbReference>
<dbReference type="Proteomes" id="UP000429607">
    <property type="component" value="Unassembled WGS sequence"/>
</dbReference>
<evidence type="ECO:0000313" key="3">
    <source>
        <dbReference type="EMBL" id="KAE9343053.1"/>
    </source>
</evidence>
<dbReference type="Proteomes" id="UP000434957">
    <property type="component" value="Unassembled WGS sequence"/>
</dbReference>
<name>A0A6A4FT36_9STRA</name>
<accession>A0A6A4FT36</accession>
<dbReference type="OrthoDB" id="152136at2759"/>
<evidence type="ECO:0000313" key="5">
    <source>
        <dbReference type="Proteomes" id="UP000434957"/>
    </source>
</evidence>
<keyword evidence="5" id="KW-1185">Reference proteome</keyword>
<comment type="caution">
    <text evidence="3">The sequence shown here is derived from an EMBL/GenBank/DDBJ whole genome shotgun (WGS) entry which is preliminary data.</text>
</comment>
<evidence type="ECO:0000313" key="2">
    <source>
        <dbReference type="EMBL" id="KAE9039439.1"/>
    </source>
</evidence>
<evidence type="ECO:0000313" key="4">
    <source>
        <dbReference type="Proteomes" id="UP000429607"/>
    </source>
</evidence>
<sequence>MSLQDSDGDAASVFQLYQPGLATDHVLQLCYLRRRAPRRLRLENTRIEDEFVLPRPELRIASLLPTAVDLPLDQLVEGPSSPYPAGTSTARAVSASDSSTVDTVIESARNHFLQPQAASVEVVRQWETLGETDWLQLYKSLQRPKLQLGQDDEMTGLTAAPLPSIADVCWLLEQCPSDAFVSFVWDHLLIALLQQCVGSDHSVYQRLLTQLVGHHSIASLSPKDFRAKVRSRNLRQVDDNFGAQAELTLIALYRRQRDHGRHTNQVGTDFRDHHSR</sequence>